<organism evidence="3">
    <name type="scientific">Candidatus Thiothrix putei</name>
    <dbReference type="NCBI Taxonomy" id="3080811"/>
    <lineage>
        <taxon>Bacteria</taxon>
        <taxon>Pseudomonadati</taxon>
        <taxon>Pseudomonadota</taxon>
        <taxon>Gammaproteobacteria</taxon>
        <taxon>Thiotrichales</taxon>
        <taxon>Thiotrichaceae</taxon>
        <taxon>Thiothrix</taxon>
    </lineage>
</organism>
<dbReference type="InterPro" id="IPR013766">
    <property type="entry name" value="Thioredoxin_domain"/>
</dbReference>
<keyword evidence="1" id="KW-0732">Signal</keyword>
<reference evidence="3" key="2">
    <citation type="submission" date="2023-04" db="EMBL/GenBank/DDBJ databases">
        <authorList>
            <person name="Beletskiy A.V."/>
            <person name="Mardanov A.V."/>
            <person name="Ravin N.V."/>
        </authorList>
    </citation>
    <scope>NUCLEOTIDE SEQUENCE</scope>
    <source>
        <strain evidence="3">GKL-02</strain>
    </source>
</reference>
<evidence type="ECO:0000256" key="1">
    <source>
        <dbReference type="SAM" id="SignalP"/>
    </source>
</evidence>
<dbReference type="InterPro" id="IPR036249">
    <property type="entry name" value="Thioredoxin-like_sf"/>
</dbReference>
<gene>
    <name evidence="3" type="ORF">QJT81_20590</name>
</gene>
<dbReference type="KEGG" id="tput:QJT81_20590"/>
<reference evidence="3" key="1">
    <citation type="journal article" date="2023" name="Int. J. Mol. Sci.">
        <title>Metagenomics Revealed a New Genus 'Candidatus Thiocaldithrix dubininis' gen. nov., sp. nov. and a New Species 'Candidatus Thiothrix putei' sp. nov. in the Family Thiotrichaceae, Some Members of Which Have Traits of Both Na+- and H+-Motive Energetics.</title>
        <authorList>
            <person name="Ravin N.V."/>
            <person name="Muntyan M.S."/>
            <person name="Smolyakov D.D."/>
            <person name="Rudenko T.S."/>
            <person name="Beletsky A.V."/>
            <person name="Mardanov A.V."/>
            <person name="Grabovich M.Y."/>
        </authorList>
    </citation>
    <scope>NUCLEOTIDE SEQUENCE</scope>
    <source>
        <strain evidence="3">GKL-02</strain>
    </source>
</reference>
<accession>A0AA95HDA5</accession>
<dbReference type="InterPro" id="IPR012336">
    <property type="entry name" value="Thioredoxin-like_fold"/>
</dbReference>
<proteinExistence type="predicted"/>
<name>A0AA95HDA5_9GAMM</name>
<sequence>MKALVLIGLIICFLETPVVFAEQTTVPSPTTIVKKPDWFKQPPANLPHNITTATRNNKQIILYFYQDSCPFCAKLLKHDFGNPDIANKTRQYFEVIPINMKGTKPVTDISGTVLNEADFAAEKDVLATPVLLFLDEAGTEVLRVNGYYPSPYTQVPKLM</sequence>
<dbReference type="Pfam" id="PF13098">
    <property type="entry name" value="Thioredoxin_2"/>
    <property type="match status" value="1"/>
</dbReference>
<dbReference type="PROSITE" id="PS51352">
    <property type="entry name" value="THIOREDOXIN_2"/>
    <property type="match status" value="1"/>
</dbReference>
<evidence type="ECO:0000313" key="3">
    <source>
        <dbReference type="EMBL" id="WGZ94150.1"/>
    </source>
</evidence>
<dbReference type="Proteomes" id="UP001301326">
    <property type="component" value="Chromosome"/>
</dbReference>
<dbReference type="Gene3D" id="3.40.30.10">
    <property type="entry name" value="Glutaredoxin"/>
    <property type="match status" value="1"/>
</dbReference>
<protein>
    <submittedName>
        <fullName evidence="3">Thioredoxin fold domain-containing protein</fullName>
    </submittedName>
</protein>
<dbReference type="EMBL" id="CP124756">
    <property type="protein sequence ID" value="WGZ94150.1"/>
    <property type="molecule type" value="Genomic_DNA"/>
</dbReference>
<feature type="domain" description="Thioredoxin" evidence="2">
    <location>
        <begin position="20"/>
        <end position="159"/>
    </location>
</feature>
<dbReference type="SUPFAM" id="SSF52833">
    <property type="entry name" value="Thioredoxin-like"/>
    <property type="match status" value="1"/>
</dbReference>
<dbReference type="AlphaFoldDB" id="A0AA95HDA5"/>
<evidence type="ECO:0000259" key="2">
    <source>
        <dbReference type="PROSITE" id="PS51352"/>
    </source>
</evidence>
<feature type="chain" id="PRO_5041665302" evidence="1">
    <location>
        <begin position="22"/>
        <end position="159"/>
    </location>
</feature>
<feature type="signal peptide" evidence="1">
    <location>
        <begin position="1"/>
        <end position="21"/>
    </location>
</feature>